<reference evidence="2" key="1">
    <citation type="journal article" date="2023" name="Int. J. Syst. Evol. Microbiol.">
        <title>Mesoterricola silvestris gen. nov., sp. nov., Mesoterricola sediminis sp. nov., Geothrix oryzae sp. nov., Geothrix edaphica sp. nov., Geothrix rubra sp. nov., and Geothrix limicola sp. nov., six novel members of Acidobacteriota isolated from soils.</title>
        <authorList>
            <person name="Itoh H."/>
            <person name="Sugisawa Y."/>
            <person name="Mise K."/>
            <person name="Xu Z."/>
            <person name="Kuniyasu M."/>
            <person name="Ushijima N."/>
            <person name="Kawano K."/>
            <person name="Kobayashi E."/>
            <person name="Shiratori Y."/>
            <person name="Masuda Y."/>
            <person name="Senoo K."/>
        </authorList>
    </citation>
    <scope>NUCLEOTIDE SEQUENCE</scope>
    <source>
        <strain evidence="2">W786</strain>
    </source>
</reference>
<gene>
    <name evidence="2" type="ORF">METESE_11940</name>
</gene>
<name>A0AA48KBU1_9BACT</name>
<evidence type="ECO:0000256" key="1">
    <source>
        <dbReference type="SAM" id="Coils"/>
    </source>
</evidence>
<dbReference type="EMBL" id="AP027081">
    <property type="protein sequence ID" value="BDU76236.1"/>
    <property type="molecule type" value="Genomic_DNA"/>
</dbReference>
<accession>A0AA48KBU1</accession>
<protein>
    <submittedName>
        <fullName evidence="2">Uncharacterized protein</fullName>
    </submittedName>
</protein>
<proteinExistence type="predicted"/>
<feature type="coiled-coil region" evidence="1">
    <location>
        <begin position="108"/>
        <end position="187"/>
    </location>
</feature>
<dbReference type="Proteomes" id="UP001228113">
    <property type="component" value="Chromosome"/>
</dbReference>
<evidence type="ECO:0000313" key="2">
    <source>
        <dbReference type="EMBL" id="BDU76236.1"/>
    </source>
</evidence>
<dbReference type="AlphaFoldDB" id="A0AA48KBU1"/>
<organism evidence="2 3">
    <name type="scientific">Mesoterricola sediminis</name>
    <dbReference type="NCBI Taxonomy" id="2927980"/>
    <lineage>
        <taxon>Bacteria</taxon>
        <taxon>Pseudomonadati</taxon>
        <taxon>Acidobacteriota</taxon>
        <taxon>Holophagae</taxon>
        <taxon>Holophagales</taxon>
        <taxon>Holophagaceae</taxon>
        <taxon>Mesoterricola</taxon>
    </lineage>
</organism>
<dbReference type="SUPFAM" id="SSF90257">
    <property type="entry name" value="Myosin rod fragments"/>
    <property type="match status" value="1"/>
</dbReference>
<dbReference type="Gene3D" id="1.20.5.340">
    <property type="match status" value="1"/>
</dbReference>
<dbReference type="KEGG" id="msea:METESE_11940"/>
<sequence length="211" mass="24233">MSEEFKIGDRVFHLSDSHNPDPGVITHVHGRWAKVDFDRDGPEECHLENLRHYRYPEATEVDDTPATEPTHEESLRIALNAPAHLNWAGLIAEVQRIRSEVPALHRELAAAHRRVEEFRQSLMESERQIAQLANQRDTAKDEADRLRCELDVERGKVANLLEGQQNLAQLIQDMESQLEDIRALRRAQRITQTYPDMAHEDLIDARLGLTA</sequence>
<keyword evidence="3" id="KW-1185">Reference proteome</keyword>
<dbReference type="RefSeq" id="WP_316411268.1">
    <property type="nucleotide sequence ID" value="NZ_AP027081.1"/>
</dbReference>
<evidence type="ECO:0000313" key="3">
    <source>
        <dbReference type="Proteomes" id="UP001228113"/>
    </source>
</evidence>
<keyword evidence="1" id="KW-0175">Coiled coil</keyword>